<dbReference type="EMBL" id="JAMSKV010000002">
    <property type="protein sequence ID" value="MCQ8277599.1"/>
    <property type="molecule type" value="Genomic_DNA"/>
</dbReference>
<dbReference type="Gene3D" id="3.40.190.10">
    <property type="entry name" value="Periplasmic binding protein-like II"/>
    <property type="match status" value="1"/>
</dbReference>
<comment type="caution">
    <text evidence="1">The sequence shown here is derived from an EMBL/GenBank/DDBJ whole genome shotgun (WGS) entry which is preliminary data.</text>
</comment>
<dbReference type="PANTHER" id="PTHR35841">
    <property type="entry name" value="PHOSPHONATES-BINDING PERIPLASMIC PROTEIN"/>
    <property type="match status" value="1"/>
</dbReference>
<name>A0ABT1W420_9PROT</name>
<reference evidence="1 2" key="1">
    <citation type="submission" date="2022-06" db="EMBL/GenBank/DDBJ databases">
        <title>Endosaccharibacter gen. nov., sp. nov., endophytic bacteria isolated from sugarcane.</title>
        <authorList>
            <person name="Pitiwittayakul N."/>
            <person name="Yukphan P."/>
            <person name="Charoenyingcharoen P."/>
            <person name="Tanasupawat S."/>
        </authorList>
    </citation>
    <scope>NUCLEOTIDE SEQUENCE [LARGE SCALE GENOMIC DNA]</scope>
    <source>
        <strain evidence="1 2">KSS8</strain>
    </source>
</reference>
<gene>
    <name evidence="1" type="ORF">NFI95_03935</name>
</gene>
<dbReference type="PANTHER" id="PTHR35841:SF1">
    <property type="entry name" value="PHOSPHONATES-BINDING PERIPLASMIC PROTEIN"/>
    <property type="match status" value="1"/>
</dbReference>
<protein>
    <submittedName>
        <fullName evidence="1">PhnD/SsuA/transferrin family substrate-binding protein</fullName>
    </submittedName>
</protein>
<dbReference type="Pfam" id="PF12974">
    <property type="entry name" value="Phosphonate-bd"/>
    <property type="match status" value="1"/>
</dbReference>
<dbReference type="SUPFAM" id="SSF53850">
    <property type="entry name" value="Periplasmic binding protein-like II"/>
    <property type="match status" value="1"/>
</dbReference>
<accession>A0ABT1W420</accession>
<sequence>MVSRLSASLPMYDLRELRAVTDAFWTAIAARLPKGLRAPVRRARPEDLEAHWRDPALLLSQTCGLPLLGLRPGVRVVATPAYRAEGCQDGYYRSALVVRRDDPARSLADLRGRRAAINDWTSNSGMNLLRASVAPWAREGRFFGAVSVSGSHVASMAAVTADEADVAAIDAVTLALVRRVRPGAFAGLRVLGWTMDAPGLPLISAQDEATCRHLQSALRATETDGALRPVLDALLIDRFTVLPGDAYARISVLERRAEEAGYPVLR</sequence>
<keyword evidence="2" id="KW-1185">Reference proteome</keyword>
<dbReference type="RefSeq" id="WP_422863043.1">
    <property type="nucleotide sequence ID" value="NZ_JAMSKV010000002.1"/>
</dbReference>
<evidence type="ECO:0000313" key="1">
    <source>
        <dbReference type="EMBL" id="MCQ8277599.1"/>
    </source>
</evidence>
<dbReference type="Proteomes" id="UP001524587">
    <property type="component" value="Unassembled WGS sequence"/>
</dbReference>
<proteinExistence type="predicted"/>
<evidence type="ECO:0000313" key="2">
    <source>
        <dbReference type="Proteomes" id="UP001524587"/>
    </source>
</evidence>
<organism evidence="1 2">
    <name type="scientific">Endosaccharibacter trunci</name>
    <dbReference type="NCBI Taxonomy" id="2812733"/>
    <lineage>
        <taxon>Bacteria</taxon>
        <taxon>Pseudomonadati</taxon>
        <taxon>Pseudomonadota</taxon>
        <taxon>Alphaproteobacteria</taxon>
        <taxon>Acetobacterales</taxon>
        <taxon>Acetobacteraceae</taxon>
        <taxon>Endosaccharibacter</taxon>
    </lineage>
</organism>